<evidence type="ECO:0000313" key="2">
    <source>
        <dbReference type="EMBL" id="CAI6351572.1"/>
    </source>
</evidence>
<evidence type="ECO:0000313" key="3">
    <source>
        <dbReference type="Proteomes" id="UP001160148"/>
    </source>
</evidence>
<protein>
    <recommendedName>
        <fullName evidence="1">Reverse transcriptase domain-containing protein</fullName>
    </recommendedName>
</protein>
<accession>A0AAV0W735</accession>
<sequence>MKEQFTLNQGTDLPEVTYSIEELNRNTTKSTLFSSPKEIWEIIKNLPPGKASGCDNIPNTALKHLPAPAVVSLNNIFTACLRHSHFPKPWKTASVVMIPKPYKDHSLANNYRPISLLTTMSKVFEKVLQNLLTKHIKPRAEQNAFRHGHSTTTQLSKLIDDLVINTNNNRHTAAIFLDMEKAFDKVWHDGLIHKLHTMSTVPTPLVKIIQSFLSDRTFRIKISDHTSTERTIEAGVPQGSCLSPLLYSHYINDLPTTPYVSTSLFADDTMFYSSNTSENIAIIRLQRQVTTTTDWILKWRLKLNTQKTVSVLFGSSRNAPKRQIKIQDTPITWKNSATYLGVILDKPLRLHQHVKSCVHRAKQTRDALYPILNSKSRIPMSTRLTIYRIYIRPILLYAATAWGPLISESNWRNIEAVQNVAIRTITGAHFLTRNNKILHPPISSIRSEVERATKIFLHRNSQSSFSHIRERGTLPAPQIISRRPRLLTFTQ</sequence>
<dbReference type="EMBL" id="CARXXK010000001">
    <property type="protein sequence ID" value="CAI6351572.1"/>
    <property type="molecule type" value="Genomic_DNA"/>
</dbReference>
<dbReference type="SUPFAM" id="SSF56672">
    <property type="entry name" value="DNA/RNA polymerases"/>
    <property type="match status" value="1"/>
</dbReference>
<dbReference type="GO" id="GO:0071897">
    <property type="term" value="P:DNA biosynthetic process"/>
    <property type="evidence" value="ECO:0007669"/>
    <property type="project" value="UniProtKB-ARBA"/>
</dbReference>
<dbReference type="InterPro" id="IPR052560">
    <property type="entry name" value="RdDP_mobile_element"/>
</dbReference>
<reference evidence="2 3" key="1">
    <citation type="submission" date="2023-01" db="EMBL/GenBank/DDBJ databases">
        <authorList>
            <person name="Whitehead M."/>
        </authorList>
    </citation>
    <scope>NUCLEOTIDE SEQUENCE [LARGE SCALE GENOMIC DNA]</scope>
</reference>
<feature type="domain" description="Reverse transcriptase" evidence="1">
    <location>
        <begin position="79"/>
        <end position="344"/>
    </location>
</feature>
<dbReference type="CDD" id="cd01650">
    <property type="entry name" value="RT_nLTR_like"/>
    <property type="match status" value="1"/>
</dbReference>
<proteinExistence type="predicted"/>
<dbReference type="InterPro" id="IPR000477">
    <property type="entry name" value="RT_dom"/>
</dbReference>
<gene>
    <name evidence="2" type="ORF">MEUPH1_LOCUS7903</name>
</gene>
<dbReference type="InterPro" id="IPR043502">
    <property type="entry name" value="DNA/RNA_pol_sf"/>
</dbReference>
<dbReference type="PANTHER" id="PTHR36688">
    <property type="entry name" value="ENDO/EXONUCLEASE/PHOSPHATASE DOMAIN-CONTAINING PROTEIN"/>
    <property type="match status" value="1"/>
</dbReference>
<evidence type="ECO:0000259" key="1">
    <source>
        <dbReference type="PROSITE" id="PS50878"/>
    </source>
</evidence>
<name>A0AAV0W735_9HEMI</name>
<organism evidence="2 3">
    <name type="scientific">Macrosiphum euphorbiae</name>
    <name type="common">potato aphid</name>
    <dbReference type="NCBI Taxonomy" id="13131"/>
    <lineage>
        <taxon>Eukaryota</taxon>
        <taxon>Metazoa</taxon>
        <taxon>Ecdysozoa</taxon>
        <taxon>Arthropoda</taxon>
        <taxon>Hexapoda</taxon>
        <taxon>Insecta</taxon>
        <taxon>Pterygota</taxon>
        <taxon>Neoptera</taxon>
        <taxon>Paraneoptera</taxon>
        <taxon>Hemiptera</taxon>
        <taxon>Sternorrhyncha</taxon>
        <taxon>Aphidomorpha</taxon>
        <taxon>Aphidoidea</taxon>
        <taxon>Aphididae</taxon>
        <taxon>Macrosiphini</taxon>
        <taxon>Macrosiphum</taxon>
    </lineage>
</organism>
<dbReference type="PROSITE" id="PS50878">
    <property type="entry name" value="RT_POL"/>
    <property type="match status" value="1"/>
</dbReference>
<dbReference type="PANTHER" id="PTHR36688:SF1">
    <property type="entry name" value="ENDONUCLEASE_EXONUCLEASE_PHOSPHATASE DOMAIN-CONTAINING PROTEIN"/>
    <property type="match status" value="1"/>
</dbReference>
<comment type="caution">
    <text evidence="2">The sequence shown here is derived from an EMBL/GenBank/DDBJ whole genome shotgun (WGS) entry which is preliminary data.</text>
</comment>
<dbReference type="Pfam" id="PF00078">
    <property type="entry name" value="RVT_1"/>
    <property type="match status" value="1"/>
</dbReference>
<keyword evidence="3" id="KW-1185">Reference proteome</keyword>
<dbReference type="AlphaFoldDB" id="A0AAV0W735"/>
<dbReference type="Proteomes" id="UP001160148">
    <property type="component" value="Unassembled WGS sequence"/>
</dbReference>